<name>J9GQY2_9ZZZZ</name>
<organism evidence="7">
    <name type="scientific">gut metagenome</name>
    <dbReference type="NCBI Taxonomy" id="749906"/>
    <lineage>
        <taxon>unclassified sequences</taxon>
        <taxon>metagenomes</taxon>
        <taxon>organismal metagenomes</taxon>
    </lineage>
</organism>
<dbReference type="AlphaFoldDB" id="J9GQY2"/>
<dbReference type="SUPFAM" id="SSF55545">
    <property type="entry name" value="beta-N-acetylhexosaminidase-like domain"/>
    <property type="match status" value="1"/>
</dbReference>
<evidence type="ECO:0000313" key="7">
    <source>
        <dbReference type="EMBL" id="EJX10259.1"/>
    </source>
</evidence>
<dbReference type="InterPro" id="IPR029018">
    <property type="entry name" value="Hex-like_dom2"/>
</dbReference>
<dbReference type="GO" id="GO:0005975">
    <property type="term" value="P:carbohydrate metabolic process"/>
    <property type="evidence" value="ECO:0007669"/>
    <property type="project" value="InterPro"/>
</dbReference>
<comment type="similarity">
    <text evidence="2">Belongs to the glycosyl hydrolase 20 family.</text>
</comment>
<dbReference type="EC" id="3.2.1.52" evidence="3"/>
<dbReference type="CDD" id="cd06563">
    <property type="entry name" value="GH20_chitobiase-like"/>
    <property type="match status" value="1"/>
</dbReference>
<dbReference type="Gene3D" id="3.20.20.80">
    <property type="entry name" value="Glycosidases"/>
    <property type="match status" value="1"/>
</dbReference>
<dbReference type="InterPro" id="IPR000421">
    <property type="entry name" value="FA58C"/>
</dbReference>
<proteinExistence type="inferred from homology"/>
<evidence type="ECO:0000256" key="4">
    <source>
        <dbReference type="ARBA" id="ARBA00022801"/>
    </source>
</evidence>
<dbReference type="EMBL" id="AMCI01000219">
    <property type="protein sequence ID" value="EJX10259.1"/>
    <property type="molecule type" value="Genomic_DNA"/>
</dbReference>
<dbReference type="GO" id="GO:0004563">
    <property type="term" value="F:beta-N-acetylhexosaminidase activity"/>
    <property type="evidence" value="ECO:0007669"/>
    <property type="project" value="UniProtKB-EC"/>
</dbReference>
<dbReference type="Pfam" id="PF02838">
    <property type="entry name" value="Glyco_hydro_20b"/>
    <property type="match status" value="1"/>
</dbReference>
<dbReference type="InterPro" id="IPR026876">
    <property type="entry name" value="Fn3_assoc_repeat"/>
</dbReference>
<dbReference type="Pfam" id="PF00728">
    <property type="entry name" value="Glyco_hydro_20"/>
    <property type="match status" value="1"/>
</dbReference>
<evidence type="ECO:0000256" key="3">
    <source>
        <dbReference type="ARBA" id="ARBA00012663"/>
    </source>
</evidence>
<dbReference type="PANTHER" id="PTHR22600:SF57">
    <property type="entry name" value="BETA-N-ACETYLHEXOSAMINIDASE"/>
    <property type="match status" value="1"/>
</dbReference>
<dbReference type="InterPro" id="IPR015883">
    <property type="entry name" value="Glyco_hydro_20_cat"/>
</dbReference>
<dbReference type="SUPFAM" id="SSF51445">
    <property type="entry name" value="(Trans)glycosidases"/>
    <property type="match status" value="1"/>
</dbReference>
<dbReference type="Gene3D" id="2.60.120.260">
    <property type="entry name" value="Galactose-binding domain-like"/>
    <property type="match status" value="1"/>
</dbReference>
<comment type="catalytic activity">
    <reaction evidence="1">
        <text>Hydrolysis of terminal non-reducing N-acetyl-D-hexosamine residues in N-acetyl-beta-D-hexosaminides.</text>
        <dbReference type="EC" id="3.2.1.52"/>
    </reaction>
</comment>
<protein>
    <recommendedName>
        <fullName evidence="3">beta-N-acetylhexosaminidase</fullName>
        <ecNumber evidence="3">3.2.1.52</ecNumber>
    </recommendedName>
</protein>
<gene>
    <name evidence="7" type="ORF">EVA_01599</name>
</gene>
<reference evidence="7" key="1">
    <citation type="journal article" date="2012" name="PLoS ONE">
        <title>Gene sets for utilization of primary and secondary nutrition supplies in the distal gut of endangered iberian lynx.</title>
        <authorList>
            <person name="Alcaide M."/>
            <person name="Messina E."/>
            <person name="Richter M."/>
            <person name="Bargiela R."/>
            <person name="Peplies J."/>
            <person name="Huws S.A."/>
            <person name="Newbold C.J."/>
            <person name="Golyshin P.N."/>
            <person name="Simon M.A."/>
            <person name="Lopez G."/>
            <person name="Yakimov M.M."/>
            <person name="Ferrer M."/>
        </authorList>
    </citation>
    <scope>NUCLEOTIDE SEQUENCE</scope>
</reference>
<sequence length="778" mass="87118">MNAMMKKLPGFAALSVAGLMLFSCSNEVKEANYEVVPMPQEIAVQNTASPFILKNGTPIFYPEGNEKMQKNAEFLASYVKDLTGLVLPVKAGAEGKGILLQVGAVGENPEGYQMKVNADQVVITGASEAGVFYGIQTLRKSLPVAEGADIALPAAEINDFPRFAYRGAMLDVSRHFFPVDSVKRYIDMLALHNINRFHWHLSEDQGWRIEIKSYPKLIEVGSKRAETVIGHNSGKYDGIPYSGHYTQEEAKEIVKYAADRHITVIPEIDMPGHMQAALAAYPNLGCTGGPYEVWKIWGVSEDVLCAGNDEVLKFIEDVLGEIIQIFPSEYIHVGGDECPKVRWAKCPKCQARIKQLGIKADKNHTAEEKLQSFIISHAEKFLNKHGRQIIGWDEILEGGLAPNATVMSWRGEGGGIEAAKQKHDVIMSPNTYLYFDYYQSKDVEQEPEAIGGYLPMERVYSYEPMPASLTPEEQKYIKGVQANLWTEYIPTYSQVEYMELPRMAALADIQWTSPKHKNYDAFLQRLVRLVKHYDVYKYNYATHVFDVTAKFAPNAETGTVDVTLSTIDNCPVYYTLDGTDPTAASQLYTEPVKVNTNCTFKAMAIRPTGNSRIVKEDIAFSKSTSKKIEAIQPVNKQYEFEGISTLVDGLKGNRNYKTGRWIAFYKNDLEAVIDLGEPTDLSKVTLTTNVEKGDWVFDARAIKISVSEDGKKFKEVASEKYPAMTEKDPNQLYEHALSFDPVKARYLKVWAQPEHSLPAWHGGKGYPAFLFVDEITVE</sequence>
<dbReference type="PROSITE" id="PS51257">
    <property type="entry name" value="PROKAR_LIPOPROTEIN"/>
    <property type="match status" value="1"/>
</dbReference>
<evidence type="ECO:0000256" key="5">
    <source>
        <dbReference type="ARBA" id="ARBA00023295"/>
    </source>
</evidence>
<dbReference type="InterPro" id="IPR017853">
    <property type="entry name" value="GH"/>
</dbReference>
<dbReference type="PRINTS" id="PR00738">
    <property type="entry name" value="GLHYDRLASE20"/>
</dbReference>
<evidence type="ECO:0000256" key="2">
    <source>
        <dbReference type="ARBA" id="ARBA00006285"/>
    </source>
</evidence>
<dbReference type="Pfam" id="PF13287">
    <property type="entry name" value="Fn3_assoc"/>
    <property type="match status" value="1"/>
</dbReference>
<dbReference type="GO" id="GO:0030203">
    <property type="term" value="P:glycosaminoglycan metabolic process"/>
    <property type="evidence" value="ECO:0007669"/>
    <property type="project" value="TreeGrafter"/>
</dbReference>
<dbReference type="InterPro" id="IPR025705">
    <property type="entry name" value="Beta_hexosaminidase_sua/sub"/>
</dbReference>
<dbReference type="PANTHER" id="PTHR22600">
    <property type="entry name" value="BETA-HEXOSAMINIDASE"/>
    <property type="match status" value="1"/>
</dbReference>
<evidence type="ECO:0000259" key="6">
    <source>
        <dbReference type="PROSITE" id="PS50022"/>
    </source>
</evidence>
<keyword evidence="5" id="KW-0326">Glycosidase</keyword>
<dbReference type="SUPFAM" id="SSF49785">
    <property type="entry name" value="Galactose-binding domain-like"/>
    <property type="match status" value="1"/>
</dbReference>
<dbReference type="InterPro" id="IPR008979">
    <property type="entry name" value="Galactose-bd-like_sf"/>
</dbReference>
<dbReference type="InterPro" id="IPR015882">
    <property type="entry name" value="HEX_bac_N"/>
</dbReference>
<dbReference type="PROSITE" id="PS50022">
    <property type="entry name" value="FA58C_3"/>
    <property type="match status" value="1"/>
</dbReference>
<feature type="domain" description="F5/8 type C" evidence="6">
    <location>
        <begin position="613"/>
        <end position="749"/>
    </location>
</feature>
<dbReference type="Gene3D" id="3.30.379.10">
    <property type="entry name" value="Chitobiase/beta-hexosaminidase domain 2-like"/>
    <property type="match status" value="1"/>
</dbReference>
<comment type="caution">
    <text evidence="7">The sequence shown here is derived from an EMBL/GenBank/DDBJ whole genome shotgun (WGS) entry which is preliminary data.</text>
</comment>
<dbReference type="Pfam" id="PF00754">
    <property type="entry name" value="F5_F8_type_C"/>
    <property type="match status" value="1"/>
</dbReference>
<accession>J9GQY2</accession>
<evidence type="ECO:0000256" key="1">
    <source>
        <dbReference type="ARBA" id="ARBA00001231"/>
    </source>
</evidence>
<dbReference type="GO" id="GO:0016020">
    <property type="term" value="C:membrane"/>
    <property type="evidence" value="ECO:0007669"/>
    <property type="project" value="TreeGrafter"/>
</dbReference>
<keyword evidence="4" id="KW-0378">Hydrolase</keyword>